<feature type="region of interest" description="Disordered" evidence="1">
    <location>
        <begin position="52"/>
        <end position="73"/>
    </location>
</feature>
<evidence type="ECO:0000256" key="1">
    <source>
        <dbReference type="SAM" id="MobiDB-lite"/>
    </source>
</evidence>
<accession>A0ABR1UZH5</accession>
<dbReference type="EMBL" id="JAQQWM010000005">
    <property type="protein sequence ID" value="KAK8064315.1"/>
    <property type="molecule type" value="Genomic_DNA"/>
</dbReference>
<name>A0ABR1UZH5_9PEZI</name>
<evidence type="ECO:0000313" key="2">
    <source>
        <dbReference type="EMBL" id="KAK8064315.1"/>
    </source>
</evidence>
<protein>
    <submittedName>
        <fullName evidence="2">Uncharacterized protein</fullName>
    </submittedName>
</protein>
<organism evidence="2 3">
    <name type="scientific">Apiospora saccharicola</name>
    <dbReference type="NCBI Taxonomy" id="335842"/>
    <lineage>
        <taxon>Eukaryota</taxon>
        <taxon>Fungi</taxon>
        <taxon>Dikarya</taxon>
        <taxon>Ascomycota</taxon>
        <taxon>Pezizomycotina</taxon>
        <taxon>Sordariomycetes</taxon>
        <taxon>Xylariomycetidae</taxon>
        <taxon>Amphisphaeriales</taxon>
        <taxon>Apiosporaceae</taxon>
        <taxon>Apiospora</taxon>
    </lineage>
</organism>
<evidence type="ECO:0000313" key="3">
    <source>
        <dbReference type="Proteomes" id="UP001446871"/>
    </source>
</evidence>
<proteinExistence type="predicted"/>
<keyword evidence="3" id="KW-1185">Reference proteome</keyword>
<reference evidence="2 3" key="1">
    <citation type="submission" date="2023-01" db="EMBL/GenBank/DDBJ databases">
        <title>Analysis of 21 Apiospora genomes using comparative genomics revels a genus with tremendous synthesis potential of carbohydrate active enzymes and secondary metabolites.</title>
        <authorList>
            <person name="Sorensen T."/>
        </authorList>
    </citation>
    <scope>NUCLEOTIDE SEQUENCE [LARGE SCALE GENOMIC DNA]</scope>
    <source>
        <strain evidence="2 3">CBS 83171</strain>
    </source>
</reference>
<gene>
    <name evidence="2" type="ORF">PG996_008967</name>
</gene>
<dbReference type="Proteomes" id="UP001446871">
    <property type="component" value="Unassembled WGS sequence"/>
</dbReference>
<comment type="caution">
    <text evidence="2">The sequence shown here is derived from an EMBL/GenBank/DDBJ whole genome shotgun (WGS) entry which is preliminary data.</text>
</comment>
<sequence>MNSDSPISKPQIVWSDEVGRATEAAGLAAFAFFPDALLRMLSGDPKQCEAVASSTNAANLPKEHEKTRSTRPSHTLPTLFQQLRTFLFHHHST</sequence>